<accession>A0ACD1AGX7</accession>
<organism evidence="1 2">
    <name type="scientific">Anoxybacterium hadale</name>
    <dbReference type="NCBI Taxonomy" id="3408580"/>
    <lineage>
        <taxon>Bacteria</taxon>
        <taxon>Bacillati</taxon>
        <taxon>Bacillota</taxon>
        <taxon>Clostridia</taxon>
        <taxon>Peptostreptococcales</taxon>
        <taxon>Anaerovoracaceae</taxon>
        <taxon>Anoxybacterium</taxon>
    </lineage>
</organism>
<dbReference type="EMBL" id="CP042469">
    <property type="protein sequence ID" value="QOX65777.1"/>
    <property type="molecule type" value="Genomic_DNA"/>
</dbReference>
<gene>
    <name evidence="1" type="ORF">FRZ06_00685</name>
</gene>
<keyword evidence="2" id="KW-1185">Reference proteome</keyword>
<reference evidence="1" key="1">
    <citation type="submission" date="2019-08" db="EMBL/GenBank/DDBJ databases">
        <title>Genome sequence of Clostridiales bacterium MT110.</title>
        <authorList>
            <person name="Cao J."/>
        </authorList>
    </citation>
    <scope>NUCLEOTIDE SEQUENCE</scope>
    <source>
        <strain evidence="1">MT110</strain>
    </source>
</reference>
<proteinExistence type="predicted"/>
<protein>
    <submittedName>
        <fullName evidence="1">Acetyltransferase</fullName>
    </submittedName>
</protein>
<dbReference type="Proteomes" id="UP000594014">
    <property type="component" value="Chromosome"/>
</dbReference>
<evidence type="ECO:0000313" key="1">
    <source>
        <dbReference type="EMBL" id="QOX65777.1"/>
    </source>
</evidence>
<sequence length="672" mass="73266">MPGLDGLRALAVFAVIAYHLDLSWAPGGLLGVSLFFVLSGYLITNILMKQWERTGTIDLKDFWIRRARRLLPALFVMLTGVILWAAFFSSERLADLLQEVLAAAFYTSNWYLIFHQVSYFESFGPPSPLGHLWSLAVEEQFYLFWPLLLGLGLRCTRQRKWIIGGTAVIALASAAAMALIYMPGHDPSRVYYGTDTRAFGLLVGAVLAMVWPSGQTGELTAKKRLALETTGSMGLLVVILMIITTNQYQTSLYQGGLLIFSAAAACAVAALAHPGTGLGRLLGWRPLRWLGECSYGIYLWHYPVIVLTSPLINTEGPDLLLQLRQIALSIFLAVLSRYLVEDPIRYGRGIGISRLVPGLRHFAEQAKAGKSRLAARPLLLSAKISVSVLLICFVFLMTANGGGQISAEDLISGHVATNIPITQERIDPSKDLADSDALEQQPHENDPTVPVKQGAGMDSIEKPSGENSNTEGAEQENPSNKAEGESYIVNGTKTASQGENEVNTEKETIKGEGITAIGDSLMIGIEPYLQKRMPGAIVDGKIGRQMHQAPDVISGLEKEGKLGKTVIIELGSNGSFTEKQLANTLDSLKCAEQIILMNTRVPRPWETAVNDTIGKVAQSYPNVKLIDWYSASNGHNEYFYSDGVHLNQKGAEAYGNLIVEALSAVQEQETSK</sequence>
<evidence type="ECO:0000313" key="2">
    <source>
        <dbReference type="Proteomes" id="UP000594014"/>
    </source>
</evidence>
<name>A0ACD1AGX7_9FIRM</name>